<dbReference type="GO" id="GO:0004674">
    <property type="term" value="F:protein serine/threonine kinase activity"/>
    <property type="evidence" value="ECO:0007669"/>
    <property type="project" value="UniProtKB-KW"/>
</dbReference>
<dbReference type="FunFam" id="3.30.200.20:FF:000153">
    <property type="entry name" value="Calcium/calmodulin-dependent protein kinase type I"/>
    <property type="match status" value="1"/>
</dbReference>
<sequence length="362" mass="40780">MRVTTAPGLADIKVEASERPLQPCRYRTGKILGQGSYSVVKEAVHIETGHKFAAKIINKRLMAGREKLVRNEISVLKKISAGHRNILTLIDFFETSNNLYLITDIAYGGELFDRILNKGSYYESDAAALVRSITSAVCYLHSHGIVHRDLKPENLLFRTADDNDDLLIADFGLSRIIEEEKFNILKTTCGTPGYMAPEMVKKTGHGKPIDIWAIGVITYFLLCGYTPFDRDTTAEEMQAVLSAEYDFEPEEYWADISDNAKDFIRKILVVDPEERLTAEQCLRHPFLFQEATDDETNLLPSLRSNLLLRKSFHSTTDSPSNKFIKRLTDGTIMDGKFSESPEAIKSPTATTSPVDHQPPRWT</sequence>
<keyword evidence="2 3" id="KW-0067">ATP-binding</keyword>
<reference evidence="7" key="1">
    <citation type="submission" date="2023-03" db="EMBL/GenBank/DDBJ databases">
        <title>Near-Complete genome sequence of Lipomyces tetrasporous NRRL Y-64009, an oleaginous yeast capable of growing on lignocellulosic hydrolysates.</title>
        <authorList>
            <consortium name="Lawrence Berkeley National Laboratory"/>
            <person name="Jagtap S.S."/>
            <person name="Liu J.-J."/>
            <person name="Walukiewicz H.E."/>
            <person name="Pangilinan J."/>
            <person name="Lipzen A."/>
            <person name="Ahrendt S."/>
            <person name="Koriabine M."/>
            <person name="Cobaugh K."/>
            <person name="Salamov A."/>
            <person name="Yoshinaga Y."/>
            <person name="Ng V."/>
            <person name="Daum C."/>
            <person name="Grigoriev I.V."/>
            <person name="Slininger P.J."/>
            <person name="Dien B.S."/>
            <person name="Jin Y.-S."/>
            <person name="Rao C.V."/>
        </authorList>
    </citation>
    <scope>NUCLEOTIDE SEQUENCE</scope>
    <source>
        <strain evidence="7">NRRL Y-64009</strain>
    </source>
</reference>
<evidence type="ECO:0000256" key="4">
    <source>
        <dbReference type="RuleBase" id="RU000304"/>
    </source>
</evidence>
<evidence type="ECO:0000256" key="5">
    <source>
        <dbReference type="SAM" id="MobiDB-lite"/>
    </source>
</evidence>
<proteinExistence type="inferred from homology"/>
<organism evidence="7 8">
    <name type="scientific">Lipomyces tetrasporus</name>
    <dbReference type="NCBI Taxonomy" id="54092"/>
    <lineage>
        <taxon>Eukaryota</taxon>
        <taxon>Fungi</taxon>
        <taxon>Dikarya</taxon>
        <taxon>Ascomycota</taxon>
        <taxon>Saccharomycotina</taxon>
        <taxon>Lipomycetes</taxon>
        <taxon>Lipomycetales</taxon>
        <taxon>Lipomycetaceae</taxon>
        <taxon>Lipomyces</taxon>
    </lineage>
</organism>
<protein>
    <submittedName>
        <fullName evidence="7">Kinase-like domain-containing protein</fullName>
    </submittedName>
</protein>
<dbReference type="AlphaFoldDB" id="A0AAD7QYH7"/>
<dbReference type="InterPro" id="IPR017441">
    <property type="entry name" value="Protein_kinase_ATP_BS"/>
</dbReference>
<feature type="region of interest" description="Disordered" evidence="5">
    <location>
        <begin position="335"/>
        <end position="362"/>
    </location>
</feature>
<dbReference type="RefSeq" id="XP_056047247.1">
    <property type="nucleotide sequence ID" value="XM_056186273.1"/>
</dbReference>
<name>A0AAD7QYH7_9ASCO</name>
<feature type="domain" description="Protein kinase" evidence="6">
    <location>
        <begin position="26"/>
        <end position="287"/>
    </location>
</feature>
<evidence type="ECO:0000313" key="8">
    <source>
        <dbReference type="Proteomes" id="UP001217417"/>
    </source>
</evidence>
<feature type="binding site" evidence="3">
    <location>
        <position position="55"/>
    </location>
    <ligand>
        <name>ATP</name>
        <dbReference type="ChEBI" id="CHEBI:30616"/>
    </ligand>
</feature>
<dbReference type="PROSITE" id="PS50011">
    <property type="entry name" value="PROTEIN_KINASE_DOM"/>
    <property type="match status" value="1"/>
</dbReference>
<keyword evidence="7" id="KW-0418">Kinase</keyword>
<dbReference type="PANTHER" id="PTHR24347">
    <property type="entry name" value="SERINE/THREONINE-PROTEIN KINASE"/>
    <property type="match status" value="1"/>
</dbReference>
<dbReference type="Pfam" id="PF00069">
    <property type="entry name" value="Pkinase"/>
    <property type="match status" value="1"/>
</dbReference>
<comment type="caution">
    <text evidence="7">The sequence shown here is derived from an EMBL/GenBank/DDBJ whole genome shotgun (WGS) entry which is preliminary data.</text>
</comment>
<dbReference type="InterPro" id="IPR011009">
    <property type="entry name" value="Kinase-like_dom_sf"/>
</dbReference>
<evidence type="ECO:0000259" key="6">
    <source>
        <dbReference type="PROSITE" id="PS50011"/>
    </source>
</evidence>
<keyword evidence="4" id="KW-0723">Serine/threonine-protein kinase</keyword>
<dbReference type="GO" id="GO:0005524">
    <property type="term" value="F:ATP binding"/>
    <property type="evidence" value="ECO:0007669"/>
    <property type="project" value="UniProtKB-UniRule"/>
</dbReference>
<accession>A0AAD7QYH7</accession>
<dbReference type="PROSITE" id="PS00107">
    <property type="entry name" value="PROTEIN_KINASE_ATP"/>
    <property type="match status" value="1"/>
</dbReference>
<dbReference type="PROSITE" id="PS00108">
    <property type="entry name" value="PROTEIN_KINASE_ST"/>
    <property type="match status" value="1"/>
</dbReference>
<dbReference type="InterPro" id="IPR008271">
    <property type="entry name" value="Ser/Thr_kinase_AS"/>
</dbReference>
<evidence type="ECO:0000256" key="2">
    <source>
        <dbReference type="ARBA" id="ARBA00022840"/>
    </source>
</evidence>
<dbReference type="EMBL" id="JARPMG010000001">
    <property type="protein sequence ID" value="KAJ8103797.1"/>
    <property type="molecule type" value="Genomic_DNA"/>
</dbReference>
<evidence type="ECO:0000256" key="1">
    <source>
        <dbReference type="ARBA" id="ARBA00022741"/>
    </source>
</evidence>
<comment type="similarity">
    <text evidence="4">Belongs to the protein kinase superfamily.</text>
</comment>
<dbReference type="Gene3D" id="1.10.510.10">
    <property type="entry name" value="Transferase(Phosphotransferase) domain 1"/>
    <property type="match status" value="1"/>
</dbReference>
<keyword evidence="8" id="KW-1185">Reference proteome</keyword>
<dbReference type="GeneID" id="80881439"/>
<gene>
    <name evidence="7" type="ORF">POJ06DRAFT_242809</name>
</gene>
<dbReference type="CDD" id="cd05117">
    <property type="entry name" value="STKc_CAMK"/>
    <property type="match status" value="1"/>
</dbReference>
<evidence type="ECO:0000256" key="3">
    <source>
        <dbReference type="PROSITE-ProRule" id="PRU10141"/>
    </source>
</evidence>
<dbReference type="InterPro" id="IPR000719">
    <property type="entry name" value="Prot_kinase_dom"/>
</dbReference>
<dbReference type="Proteomes" id="UP001217417">
    <property type="component" value="Unassembled WGS sequence"/>
</dbReference>
<dbReference type="SMART" id="SM00220">
    <property type="entry name" value="S_TKc"/>
    <property type="match status" value="1"/>
</dbReference>
<keyword evidence="1 3" id="KW-0547">Nucleotide-binding</keyword>
<dbReference type="SUPFAM" id="SSF56112">
    <property type="entry name" value="Protein kinase-like (PK-like)"/>
    <property type="match status" value="1"/>
</dbReference>
<dbReference type="FunFam" id="1.10.510.10:FF:000571">
    <property type="entry name" value="Maternal embryonic leucine zipper kinase"/>
    <property type="match status" value="1"/>
</dbReference>
<keyword evidence="7" id="KW-0808">Transferase</keyword>
<evidence type="ECO:0000313" key="7">
    <source>
        <dbReference type="EMBL" id="KAJ8103797.1"/>
    </source>
</evidence>